<organism evidence="2 3">
    <name type="scientific">Romanomermis culicivorax</name>
    <name type="common">Nematode worm</name>
    <dbReference type="NCBI Taxonomy" id="13658"/>
    <lineage>
        <taxon>Eukaryota</taxon>
        <taxon>Metazoa</taxon>
        <taxon>Ecdysozoa</taxon>
        <taxon>Nematoda</taxon>
        <taxon>Enoplea</taxon>
        <taxon>Dorylaimia</taxon>
        <taxon>Mermithida</taxon>
        <taxon>Mermithoidea</taxon>
        <taxon>Mermithidae</taxon>
        <taxon>Romanomermis</taxon>
    </lineage>
</organism>
<keyword evidence="1" id="KW-0812">Transmembrane</keyword>
<dbReference type="WBParaSite" id="nRc.2.0.1.t36396-RA">
    <property type="protein sequence ID" value="nRc.2.0.1.t36396-RA"/>
    <property type="gene ID" value="nRc.2.0.1.g36396"/>
</dbReference>
<proteinExistence type="predicted"/>
<sequence length="78" mass="8600">MTYGAIGHDFDQSFVVQIINIVGINEERIRAPYAVAEVPDWEMDAVTAALKSVESIEIDSLCLMLLLLITVLTIAVSY</sequence>
<evidence type="ECO:0000313" key="3">
    <source>
        <dbReference type="WBParaSite" id="nRc.2.0.1.t36396-RA"/>
    </source>
</evidence>
<name>A0A915KED1_ROMCU</name>
<dbReference type="AlphaFoldDB" id="A0A915KED1"/>
<keyword evidence="1" id="KW-1133">Transmembrane helix</keyword>
<evidence type="ECO:0000256" key="1">
    <source>
        <dbReference type="SAM" id="Phobius"/>
    </source>
</evidence>
<evidence type="ECO:0000313" key="2">
    <source>
        <dbReference type="Proteomes" id="UP000887565"/>
    </source>
</evidence>
<dbReference type="Proteomes" id="UP000887565">
    <property type="component" value="Unplaced"/>
</dbReference>
<keyword evidence="1" id="KW-0472">Membrane</keyword>
<accession>A0A915KED1</accession>
<feature type="transmembrane region" description="Helical" evidence="1">
    <location>
        <begin position="60"/>
        <end position="77"/>
    </location>
</feature>
<reference evidence="3" key="1">
    <citation type="submission" date="2022-11" db="UniProtKB">
        <authorList>
            <consortium name="WormBaseParasite"/>
        </authorList>
    </citation>
    <scope>IDENTIFICATION</scope>
</reference>
<keyword evidence="2" id="KW-1185">Reference proteome</keyword>
<protein>
    <submittedName>
        <fullName evidence="3">Uncharacterized protein</fullName>
    </submittedName>
</protein>